<comment type="subcellular location">
    <subcellularLocation>
        <location evidence="2">Cell inner membrane</location>
    </subcellularLocation>
</comment>
<evidence type="ECO:0000256" key="3">
    <source>
        <dbReference type="SAM" id="Phobius"/>
    </source>
</evidence>
<feature type="transmembrane region" description="Helical" evidence="3">
    <location>
        <begin position="64"/>
        <end position="88"/>
    </location>
</feature>
<evidence type="ECO:0000313" key="6">
    <source>
        <dbReference type="Proteomes" id="UP000242930"/>
    </source>
</evidence>
<dbReference type="InterPro" id="IPR043128">
    <property type="entry name" value="Rev_trsase/Diguanyl_cyclase"/>
</dbReference>
<gene>
    <name evidence="5" type="ORF">SAMN05216201_102192</name>
</gene>
<accession>A0A1H6TP35</accession>
<keyword evidence="3" id="KW-0472">Membrane</keyword>
<feature type="transmembrane region" description="Helical" evidence="3">
    <location>
        <begin position="217"/>
        <end position="237"/>
    </location>
</feature>
<dbReference type="Pfam" id="PF07695">
    <property type="entry name" value="7TMR-DISM_7TM"/>
    <property type="match status" value="1"/>
</dbReference>
<feature type="domain" description="GGDEF" evidence="4">
    <location>
        <begin position="346"/>
        <end position="478"/>
    </location>
</feature>
<sequence>MHHASSRSARPPEPVRAVVRPAGGLVLRLLSLLPLLALLALPAVGQSALTPLLENGHALDSDSATVLLALYFGMLLGLIGYNLLLFLALGERSTLLYVLFAASFVGAMLGVSGLGNQYLWPPGGAWDSHALPVFITLANIFALLFGRSFLDTVRQAPRWDRLLTLDIAILLAIALGSPLLPVQPLLHALALLSAGNLLLLSLCGFDGMLRRVPAARIFVAAWLLLQGGALLLALRIVGLLPSNPLTSNALLLGSALHMLLLSYALAAHLNALKLEKNAAQAHSLRALQEQEQILEQRVAERTEALAAANERLRELAMRDPLTGLANRMALRQHLEQAWQRARRRHEMLAVLLLDLDGFKPVNDCHGHEVGDQLLIEVARRLQASARTTDLVARLGGDEFVLICESIGSPQQAQALAGRILDALSQPFLLGTLSIRIGASIGISFGEDCGTGNDLLREADQAMYQAKAAGRNCTQLGRQHTEDQPQDAPIPPDEL</sequence>
<feature type="transmembrane region" description="Helical" evidence="3">
    <location>
        <begin position="131"/>
        <end position="150"/>
    </location>
</feature>
<dbReference type="InterPro" id="IPR011623">
    <property type="entry name" value="7TMR_DISM_rcpt_extracell_dom1"/>
</dbReference>
<dbReference type="Proteomes" id="UP000242930">
    <property type="component" value="Unassembled WGS sequence"/>
</dbReference>
<feature type="transmembrane region" description="Helical" evidence="3">
    <location>
        <begin position="186"/>
        <end position="205"/>
    </location>
</feature>
<dbReference type="Pfam" id="PF00990">
    <property type="entry name" value="GGDEF"/>
    <property type="match status" value="1"/>
</dbReference>
<keyword evidence="3" id="KW-1133">Transmembrane helix</keyword>
<dbReference type="PANTHER" id="PTHR46663">
    <property type="entry name" value="DIGUANYLATE CYCLASE DGCT-RELATED"/>
    <property type="match status" value="1"/>
</dbReference>
<dbReference type="AlphaFoldDB" id="A0A1H6TP35"/>
<evidence type="ECO:0000313" key="5">
    <source>
        <dbReference type="EMBL" id="SEI77975.1"/>
    </source>
</evidence>
<dbReference type="InterPro" id="IPR029787">
    <property type="entry name" value="Nucleotide_cyclase"/>
</dbReference>
<name>A0A1H6TP35_9PSED</name>
<dbReference type="STRING" id="915471.SAMN05216201_102192"/>
<dbReference type="SMART" id="SM00267">
    <property type="entry name" value="GGDEF"/>
    <property type="match status" value="1"/>
</dbReference>
<comment type="cofactor">
    <cofactor evidence="1">
        <name>Mg(2+)</name>
        <dbReference type="ChEBI" id="CHEBI:18420"/>
    </cofactor>
</comment>
<dbReference type="InterPro" id="IPR052163">
    <property type="entry name" value="DGC-Regulatory_Protein"/>
</dbReference>
<dbReference type="NCBIfam" id="TIGR00254">
    <property type="entry name" value="GGDEF"/>
    <property type="match status" value="1"/>
</dbReference>
<dbReference type="PANTHER" id="PTHR46663:SF2">
    <property type="entry name" value="GGDEF DOMAIN-CONTAINING PROTEIN"/>
    <property type="match status" value="1"/>
</dbReference>
<evidence type="ECO:0000256" key="1">
    <source>
        <dbReference type="ARBA" id="ARBA00001946"/>
    </source>
</evidence>
<feature type="transmembrane region" description="Helical" evidence="3">
    <location>
        <begin position="162"/>
        <end position="180"/>
    </location>
</feature>
<dbReference type="CDD" id="cd01949">
    <property type="entry name" value="GGDEF"/>
    <property type="match status" value="1"/>
</dbReference>
<dbReference type="FunFam" id="3.30.70.270:FF:000001">
    <property type="entry name" value="Diguanylate cyclase domain protein"/>
    <property type="match status" value="1"/>
</dbReference>
<dbReference type="SUPFAM" id="SSF55073">
    <property type="entry name" value="Nucleotide cyclase"/>
    <property type="match status" value="1"/>
</dbReference>
<dbReference type="GO" id="GO:0005886">
    <property type="term" value="C:plasma membrane"/>
    <property type="evidence" value="ECO:0007669"/>
    <property type="project" value="UniProtKB-SubCell"/>
</dbReference>
<feature type="transmembrane region" description="Helical" evidence="3">
    <location>
        <begin position="25"/>
        <end position="44"/>
    </location>
</feature>
<dbReference type="GO" id="GO:0003824">
    <property type="term" value="F:catalytic activity"/>
    <property type="evidence" value="ECO:0007669"/>
    <property type="project" value="UniProtKB-ARBA"/>
</dbReference>
<dbReference type="EMBL" id="FNZE01000002">
    <property type="protein sequence ID" value="SEI77975.1"/>
    <property type="molecule type" value="Genomic_DNA"/>
</dbReference>
<keyword evidence="3" id="KW-0812">Transmembrane</keyword>
<feature type="transmembrane region" description="Helical" evidence="3">
    <location>
        <begin position="249"/>
        <end position="266"/>
    </location>
</feature>
<proteinExistence type="predicted"/>
<dbReference type="InterPro" id="IPR000160">
    <property type="entry name" value="GGDEF_dom"/>
</dbReference>
<evidence type="ECO:0000256" key="2">
    <source>
        <dbReference type="ARBA" id="ARBA00004533"/>
    </source>
</evidence>
<reference evidence="6" key="1">
    <citation type="submission" date="2016-10" db="EMBL/GenBank/DDBJ databases">
        <authorList>
            <person name="Varghese N."/>
            <person name="Submissions S."/>
        </authorList>
    </citation>
    <scope>NUCLEOTIDE SEQUENCE [LARGE SCALE GENOMIC DNA]</scope>
    <source>
        <strain evidence="6">LMG 25967</strain>
    </source>
</reference>
<dbReference type="PROSITE" id="PS50887">
    <property type="entry name" value="GGDEF"/>
    <property type="match status" value="1"/>
</dbReference>
<evidence type="ECO:0000259" key="4">
    <source>
        <dbReference type="PROSITE" id="PS50887"/>
    </source>
</evidence>
<protein>
    <submittedName>
        <fullName evidence="5">Diguanylate cyclase (GGDEF) domain-containing protein</fullName>
    </submittedName>
</protein>
<dbReference type="Gene3D" id="3.30.70.270">
    <property type="match status" value="1"/>
</dbReference>
<keyword evidence="6" id="KW-1185">Reference proteome</keyword>
<feature type="transmembrane region" description="Helical" evidence="3">
    <location>
        <begin position="95"/>
        <end position="119"/>
    </location>
</feature>
<organism evidence="5 6">
    <name type="scientific">Pseudomonas linyingensis</name>
    <dbReference type="NCBI Taxonomy" id="915471"/>
    <lineage>
        <taxon>Bacteria</taxon>
        <taxon>Pseudomonadati</taxon>
        <taxon>Pseudomonadota</taxon>
        <taxon>Gammaproteobacteria</taxon>
        <taxon>Pseudomonadales</taxon>
        <taxon>Pseudomonadaceae</taxon>
        <taxon>Pseudomonas</taxon>
    </lineage>
</organism>